<reference evidence="3" key="3">
    <citation type="submission" date="2015-04" db="UniProtKB">
        <authorList>
            <consortium name="EnsemblPlants"/>
        </authorList>
    </citation>
    <scope>IDENTIFICATION</scope>
    <source>
        <strain evidence="3">cv. Jemalong A17</strain>
    </source>
</reference>
<keyword evidence="4" id="KW-1185">Reference proteome</keyword>
<evidence type="ECO:0000313" key="2">
    <source>
        <dbReference type="EMBL" id="KEH18949.1"/>
    </source>
</evidence>
<feature type="region of interest" description="Disordered" evidence="1">
    <location>
        <begin position="68"/>
        <end position="144"/>
    </location>
</feature>
<dbReference type="AlphaFoldDB" id="A0A072TN86"/>
<feature type="compositionally biased region" description="Polar residues" evidence="1">
    <location>
        <begin position="113"/>
        <end position="123"/>
    </location>
</feature>
<dbReference type="EMBL" id="CM001224">
    <property type="protein sequence ID" value="KEH18949.1"/>
    <property type="molecule type" value="Genomic_DNA"/>
</dbReference>
<sequence length="158" mass="17524">MKEDFLDGKAHQTDKDTLVVGEVSEAGRNQHSRWMRSLVKGIPQKISRSQDAEEEVKAVSTNKQKVEEVAAKQKALKVVKKEESSSEESSDEYEDEKPFAKAPAPSKKTPTKNGNVKKTQLETTSKESDSDDSSSSDEEELSAANLKSHLEVYCMICC</sequence>
<gene>
    <name evidence="2" type="ordered locus">MTR_8g432580</name>
</gene>
<dbReference type="HOGENOM" id="CLU_1671932_0_0_1"/>
<dbReference type="Proteomes" id="UP000002051">
    <property type="component" value="Chromosome 8"/>
</dbReference>
<reference evidence="2 4" key="1">
    <citation type="journal article" date="2011" name="Nature">
        <title>The Medicago genome provides insight into the evolution of rhizobial symbioses.</title>
        <authorList>
            <person name="Young N.D."/>
            <person name="Debelle F."/>
            <person name="Oldroyd G.E."/>
            <person name="Geurts R."/>
            <person name="Cannon S.B."/>
            <person name="Udvardi M.K."/>
            <person name="Benedito V.A."/>
            <person name="Mayer K.F."/>
            <person name="Gouzy J."/>
            <person name="Schoof H."/>
            <person name="Van de Peer Y."/>
            <person name="Proost S."/>
            <person name="Cook D.R."/>
            <person name="Meyers B.C."/>
            <person name="Spannagl M."/>
            <person name="Cheung F."/>
            <person name="De Mita S."/>
            <person name="Krishnakumar V."/>
            <person name="Gundlach H."/>
            <person name="Zhou S."/>
            <person name="Mudge J."/>
            <person name="Bharti A.K."/>
            <person name="Murray J.D."/>
            <person name="Naoumkina M.A."/>
            <person name="Rosen B."/>
            <person name="Silverstein K.A."/>
            <person name="Tang H."/>
            <person name="Rombauts S."/>
            <person name="Zhao P.X."/>
            <person name="Zhou P."/>
            <person name="Barbe V."/>
            <person name="Bardou P."/>
            <person name="Bechner M."/>
            <person name="Bellec A."/>
            <person name="Berger A."/>
            <person name="Berges H."/>
            <person name="Bidwell S."/>
            <person name="Bisseling T."/>
            <person name="Choisne N."/>
            <person name="Couloux A."/>
            <person name="Denny R."/>
            <person name="Deshpande S."/>
            <person name="Dai X."/>
            <person name="Doyle J.J."/>
            <person name="Dudez A.M."/>
            <person name="Farmer A.D."/>
            <person name="Fouteau S."/>
            <person name="Franken C."/>
            <person name="Gibelin C."/>
            <person name="Gish J."/>
            <person name="Goldstein S."/>
            <person name="Gonzalez A.J."/>
            <person name="Green P.J."/>
            <person name="Hallab A."/>
            <person name="Hartog M."/>
            <person name="Hua A."/>
            <person name="Humphray S.J."/>
            <person name="Jeong D.H."/>
            <person name="Jing Y."/>
            <person name="Jocker A."/>
            <person name="Kenton S.M."/>
            <person name="Kim D.J."/>
            <person name="Klee K."/>
            <person name="Lai H."/>
            <person name="Lang C."/>
            <person name="Lin S."/>
            <person name="Macmil S.L."/>
            <person name="Magdelenat G."/>
            <person name="Matthews L."/>
            <person name="McCorrison J."/>
            <person name="Monaghan E.L."/>
            <person name="Mun J.H."/>
            <person name="Najar F.Z."/>
            <person name="Nicholson C."/>
            <person name="Noirot C."/>
            <person name="O'Bleness M."/>
            <person name="Paule C.R."/>
            <person name="Poulain J."/>
            <person name="Prion F."/>
            <person name="Qin B."/>
            <person name="Qu C."/>
            <person name="Retzel E.F."/>
            <person name="Riddle C."/>
            <person name="Sallet E."/>
            <person name="Samain S."/>
            <person name="Samson N."/>
            <person name="Sanders I."/>
            <person name="Saurat O."/>
            <person name="Scarpelli C."/>
            <person name="Schiex T."/>
            <person name="Segurens B."/>
            <person name="Severin A.J."/>
            <person name="Sherrier D.J."/>
            <person name="Shi R."/>
            <person name="Sims S."/>
            <person name="Singer S.R."/>
            <person name="Sinharoy S."/>
            <person name="Sterck L."/>
            <person name="Viollet A."/>
            <person name="Wang B.B."/>
            <person name="Wang K."/>
            <person name="Wang M."/>
            <person name="Wang X."/>
            <person name="Warfsmann J."/>
            <person name="Weissenbach J."/>
            <person name="White D.D."/>
            <person name="White J.D."/>
            <person name="Wiley G.B."/>
            <person name="Wincker P."/>
            <person name="Xing Y."/>
            <person name="Yang L."/>
            <person name="Yao Z."/>
            <person name="Ying F."/>
            <person name="Zhai J."/>
            <person name="Zhou L."/>
            <person name="Zuber A."/>
            <person name="Denarie J."/>
            <person name="Dixon R.A."/>
            <person name="May G.D."/>
            <person name="Schwartz D.C."/>
            <person name="Rogers J."/>
            <person name="Quetier F."/>
            <person name="Town C.D."/>
            <person name="Roe B.A."/>
        </authorList>
    </citation>
    <scope>NUCLEOTIDE SEQUENCE [LARGE SCALE GENOMIC DNA]</scope>
    <source>
        <strain evidence="2">A17</strain>
        <strain evidence="3 4">cv. Jemalong A17</strain>
    </source>
</reference>
<evidence type="ECO:0000313" key="3">
    <source>
        <dbReference type="EnsemblPlants" id="KEH18949"/>
    </source>
</evidence>
<proteinExistence type="predicted"/>
<feature type="compositionally biased region" description="Acidic residues" evidence="1">
    <location>
        <begin position="129"/>
        <end position="141"/>
    </location>
</feature>
<name>A0A072TN86_MEDTR</name>
<feature type="compositionally biased region" description="Acidic residues" evidence="1">
    <location>
        <begin position="85"/>
        <end position="95"/>
    </location>
</feature>
<evidence type="ECO:0000313" key="4">
    <source>
        <dbReference type="Proteomes" id="UP000002051"/>
    </source>
</evidence>
<accession>A0A072TN86</accession>
<organism evidence="2 4">
    <name type="scientific">Medicago truncatula</name>
    <name type="common">Barrel medic</name>
    <name type="synonym">Medicago tribuloides</name>
    <dbReference type="NCBI Taxonomy" id="3880"/>
    <lineage>
        <taxon>Eukaryota</taxon>
        <taxon>Viridiplantae</taxon>
        <taxon>Streptophyta</taxon>
        <taxon>Embryophyta</taxon>
        <taxon>Tracheophyta</taxon>
        <taxon>Spermatophyta</taxon>
        <taxon>Magnoliopsida</taxon>
        <taxon>eudicotyledons</taxon>
        <taxon>Gunneridae</taxon>
        <taxon>Pentapetalae</taxon>
        <taxon>rosids</taxon>
        <taxon>fabids</taxon>
        <taxon>Fabales</taxon>
        <taxon>Fabaceae</taxon>
        <taxon>Papilionoideae</taxon>
        <taxon>50 kb inversion clade</taxon>
        <taxon>NPAAA clade</taxon>
        <taxon>Hologalegina</taxon>
        <taxon>IRL clade</taxon>
        <taxon>Trifolieae</taxon>
        <taxon>Medicago</taxon>
    </lineage>
</organism>
<feature type="compositionally biased region" description="Low complexity" evidence="1">
    <location>
        <begin position="100"/>
        <end position="112"/>
    </location>
</feature>
<dbReference type="EnsemblPlants" id="KEH18949">
    <property type="protein sequence ID" value="KEH18949"/>
    <property type="gene ID" value="MTR_8g432580"/>
</dbReference>
<protein>
    <submittedName>
        <fullName evidence="2 3">Uncharacterized protein</fullName>
    </submittedName>
</protein>
<evidence type="ECO:0000256" key="1">
    <source>
        <dbReference type="SAM" id="MobiDB-lite"/>
    </source>
</evidence>
<reference evidence="2 4" key="2">
    <citation type="journal article" date="2014" name="BMC Genomics">
        <title>An improved genome release (version Mt4.0) for the model legume Medicago truncatula.</title>
        <authorList>
            <person name="Tang H."/>
            <person name="Krishnakumar V."/>
            <person name="Bidwell S."/>
            <person name="Rosen B."/>
            <person name="Chan A."/>
            <person name="Zhou S."/>
            <person name="Gentzbittel L."/>
            <person name="Childs K.L."/>
            <person name="Yandell M."/>
            <person name="Gundlach H."/>
            <person name="Mayer K.F."/>
            <person name="Schwartz D.C."/>
            <person name="Town C.D."/>
        </authorList>
    </citation>
    <scope>GENOME REANNOTATION</scope>
    <source>
        <strain evidence="2">A17</strain>
        <strain evidence="3 4">cv. Jemalong A17</strain>
    </source>
</reference>